<dbReference type="PANTHER" id="PTHR46082">
    <property type="entry name" value="ATP/GTP-BINDING PROTEIN-RELATED"/>
    <property type="match status" value="1"/>
</dbReference>
<feature type="region of interest" description="Disordered" evidence="1">
    <location>
        <begin position="1"/>
        <end position="21"/>
    </location>
</feature>
<dbReference type="SUPFAM" id="SSF52540">
    <property type="entry name" value="P-loop containing nucleoside triphosphate hydrolases"/>
    <property type="match status" value="1"/>
</dbReference>
<dbReference type="PANTHER" id="PTHR46082:SF6">
    <property type="entry name" value="AAA+ ATPASE DOMAIN-CONTAINING PROTEIN-RELATED"/>
    <property type="match status" value="1"/>
</dbReference>
<dbReference type="SUPFAM" id="SSF48452">
    <property type="entry name" value="TPR-like"/>
    <property type="match status" value="2"/>
</dbReference>
<organism evidence="2 3">
    <name type="scientific">Microdochium trichocladiopsis</name>
    <dbReference type="NCBI Taxonomy" id="1682393"/>
    <lineage>
        <taxon>Eukaryota</taxon>
        <taxon>Fungi</taxon>
        <taxon>Dikarya</taxon>
        <taxon>Ascomycota</taxon>
        <taxon>Pezizomycotina</taxon>
        <taxon>Sordariomycetes</taxon>
        <taxon>Xylariomycetidae</taxon>
        <taxon>Xylariales</taxon>
        <taxon>Microdochiaceae</taxon>
        <taxon>Microdochium</taxon>
    </lineage>
</organism>
<dbReference type="RefSeq" id="XP_046004065.1">
    <property type="nucleotide sequence ID" value="XM_046157662.1"/>
</dbReference>
<comment type="caution">
    <text evidence="2">The sequence shown here is derived from an EMBL/GenBank/DDBJ whole genome shotgun (WGS) entry which is preliminary data.</text>
</comment>
<dbReference type="Proteomes" id="UP000756346">
    <property type="component" value="Unassembled WGS sequence"/>
</dbReference>
<feature type="region of interest" description="Disordered" evidence="1">
    <location>
        <begin position="737"/>
        <end position="763"/>
    </location>
</feature>
<dbReference type="InterPro" id="IPR027417">
    <property type="entry name" value="P-loop_NTPase"/>
</dbReference>
<dbReference type="Gene3D" id="3.40.50.300">
    <property type="entry name" value="P-loop containing nucleotide triphosphate hydrolases"/>
    <property type="match status" value="1"/>
</dbReference>
<keyword evidence="3" id="KW-1185">Reference proteome</keyword>
<gene>
    <name evidence="2" type="ORF">B0I36DRAFT_356667</name>
</gene>
<evidence type="ECO:0000256" key="1">
    <source>
        <dbReference type="SAM" id="MobiDB-lite"/>
    </source>
</evidence>
<dbReference type="GeneID" id="70187208"/>
<reference evidence="2" key="1">
    <citation type="journal article" date="2021" name="Nat. Commun.">
        <title>Genetic determinants of endophytism in the Arabidopsis root mycobiome.</title>
        <authorList>
            <person name="Mesny F."/>
            <person name="Miyauchi S."/>
            <person name="Thiergart T."/>
            <person name="Pickel B."/>
            <person name="Atanasova L."/>
            <person name="Karlsson M."/>
            <person name="Huettel B."/>
            <person name="Barry K.W."/>
            <person name="Haridas S."/>
            <person name="Chen C."/>
            <person name="Bauer D."/>
            <person name="Andreopoulos W."/>
            <person name="Pangilinan J."/>
            <person name="LaButti K."/>
            <person name="Riley R."/>
            <person name="Lipzen A."/>
            <person name="Clum A."/>
            <person name="Drula E."/>
            <person name="Henrissat B."/>
            <person name="Kohler A."/>
            <person name="Grigoriev I.V."/>
            <person name="Martin F.M."/>
            <person name="Hacquard S."/>
        </authorList>
    </citation>
    <scope>NUCLEOTIDE SEQUENCE</scope>
    <source>
        <strain evidence="2">MPI-CAGE-CH-0230</strain>
    </source>
</reference>
<evidence type="ECO:0000313" key="2">
    <source>
        <dbReference type="EMBL" id="KAH7009437.1"/>
    </source>
</evidence>
<accession>A0A9P9BH87</accession>
<proteinExistence type="predicted"/>
<sequence>MATNAPTPDSASYATNPFRHDPDFVKPSQELQPLERAFAQSGIRTALVGPTGVGKSQLVIETYHKTNAALKYSSVYWVGAETRPHLLQGLKAVAEQLGIRDQETTEANLPELVAQRLRDLSNGYWVLILDGVTDADVLLSTGGTNAATLGTRSARRRRRRRTRKGFWHRLSDVSHGSIIVTTEDERVVSALGIESGNTVSVRSMDQGQAISLLQKKLDGRQHIEPDCKELAAAEIWRSSLSVRAYLQGLKQDEASKQALFEWPSHHSQRDRSASDFIIAQQTHSHEHVEETPSRPEPHLRHSALIAEGKPDIFTMPQTVQVAVRHLLKTNGSSGNFISRFISWMSDNFPEAYYEHWDTCHHLYPLVQIMAEHLPADAGLLREWASVLCRCSRYAREQHWLDEALQMATESHKAALEVHDPTDELVLESEQYVGRILRDKGRHEEARVIFSRLWATCGEHLAPDDPLALTIGEDLAIQYSFTGNQTDALKLIQRIHGIRVAQKGPKGAHPTDVVGCDSNLGIILGVCRELSRAVEAFEAAIVKSREFNIVFNHPDMLTINSELATIYRDQKRFKKAESLFSDVLDGYKKTFGREHSLTVICKAELGTTYLHQRNWVAASVIYIEVVNDGETKRGEDHLETLEAKLKLARTYYEQGDFETAENQQRAVMETCKTKFGDKHLLTAESMEDLAFSLEQLGRPGEAIILAKECLETRVELLGPKHTDTAFIQDALTTWEKKYAAKNGSRKRDQSQPGEQRKKRGKYRS</sequence>
<evidence type="ECO:0000313" key="3">
    <source>
        <dbReference type="Proteomes" id="UP000756346"/>
    </source>
</evidence>
<protein>
    <recommendedName>
        <fullName evidence="4">NB-ARC domain-containing protein</fullName>
    </recommendedName>
</protein>
<feature type="compositionally biased region" description="Polar residues" evidence="1">
    <location>
        <begin position="1"/>
        <end position="15"/>
    </location>
</feature>
<dbReference type="EMBL" id="JAGTJQ010000018">
    <property type="protein sequence ID" value="KAH7009437.1"/>
    <property type="molecule type" value="Genomic_DNA"/>
</dbReference>
<dbReference type="InterPro" id="IPR011990">
    <property type="entry name" value="TPR-like_helical_dom_sf"/>
</dbReference>
<dbReference type="Gene3D" id="1.25.40.10">
    <property type="entry name" value="Tetratricopeptide repeat domain"/>
    <property type="match status" value="2"/>
</dbReference>
<dbReference type="AlphaFoldDB" id="A0A9P9BH87"/>
<dbReference type="OrthoDB" id="5390606at2759"/>
<evidence type="ECO:0008006" key="4">
    <source>
        <dbReference type="Google" id="ProtNLM"/>
    </source>
</evidence>
<dbReference type="Pfam" id="PF13424">
    <property type="entry name" value="TPR_12"/>
    <property type="match status" value="2"/>
</dbReference>
<dbReference type="InterPro" id="IPR053137">
    <property type="entry name" value="NLR-like"/>
</dbReference>
<name>A0A9P9BH87_9PEZI</name>